<keyword evidence="3" id="KW-1185">Reference proteome</keyword>
<reference evidence="2" key="1">
    <citation type="submission" date="2020-11" db="EMBL/GenBank/DDBJ databases">
        <authorList>
            <person name="Tran Van P."/>
        </authorList>
    </citation>
    <scope>NUCLEOTIDE SEQUENCE</scope>
</reference>
<evidence type="ECO:0000313" key="2">
    <source>
        <dbReference type="EMBL" id="CAD7647526.1"/>
    </source>
</evidence>
<accession>A0A7R9LTS6</accession>
<protein>
    <submittedName>
        <fullName evidence="2">Uncharacterized protein</fullName>
    </submittedName>
</protein>
<proteinExistence type="predicted"/>
<feature type="non-terminal residue" evidence="2">
    <location>
        <position position="1"/>
    </location>
</feature>
<organism evidence="2">
    <name type="scientific">Oppiella nova</name>
    <dbReference type="NCBI Taxonomy" id="334625"/>
    <lineage>
        <taxon>Eukaryota</taxon>
        <taxon>Metazoa</taxon>
        <taxon>Ecdysozoa</taxon>
        <taxon>Arthropoda</taxon>
        <taxon>Chelicerata</taxon>
        <taxon>Arachnida</taxon>
        <taxon>Acari</taxon>
        <taxon>Acariformes</taxon>
        <taxon>Sarcoptiformes</taxon>
        <taxon>Oribatida</taxon>
        <taxon>Brachypylina</taxon>
        <taxon>Oppioidea</taxon>
        <taxon>Oppiidae</taxon>
        <taxon>Oppiella</taxon>
    </lineage>
</organism>
<dbReference type="EMBL" id="OC917603">
    <property type="protein sequence ID" value="CAD7647526.1"/>
    <property type="molecule type" value="Genomic_DNA"/>
</dbReference>
<name>A0A7R9LTS6_9ACAR</name>
<dbReference type="OrthoDB" id="10419251at2759"/>
<evidence type="ECO:0000313" key="3">
    <source>
        <dbReference type="Proteomes" id="UP000728032"/>
    </source>
</evidence>
<feature type="region of interest" description="Disordered" evidence="1">
    <location>
        <begin position="17"/>
        <end position="36"/>
    </location>
</feature>
<dbReference type="EMBL" id="CAJPVJ010002778">
    <property type="protein sequence ID" value="CAG2166781.1"/>
    <property type="molecule type" value="Genomic_DNA"/>
</dbReference>
<evidence type="ECO:0000256" key="1">
    <source>
        <dbReference type="SAM" id="MobiDB-lite"/>
    </source>
</evidence>
<sequence length="83" mass="8911">MGNCCFGESDDNYTIATANTNSTSGQPLATNQSQYKSVSREEVAAAAERRVADQKTRGAKGVVNLKARSADLPQNMDSGLKWQ</sequence>
<dbReference type="AlphaFoldDB" id="A0A7R9LTS6"/>
<dbReference type="Proteomes" id="UP000728032">
    <property type="component" value="Unassembled WGS sequence"/>
</dbReference>
<gene>
    <name evidence="2" type="ORF">ONB1V03_LOCUS6296</name>
</gene>